<reference evidence="1 2" key="1">
    <citation type="submission" date="2019-04" db="EMBL/GenBank/DDBJ databases">
        <title>Comparative genomics and transcriptomics to analyze fruiting body development in filamentous ascomycetes.</title>
        <authorList>
            <consortium name="DOE Joint Genome Institute"/>
            <person name="Lutkenhaus R."/>
            <person name="Traeger S."/>
            <person name="Breuer J."/>
            <person name="Kuo A."/>
            <person name="Lipzen A."/>
            <person name="Pangilinan J."/>
            <person name="Dilworth D."/>
            <person name="Sandor L."/>
            <person name="Poggeler S."/>
            <person name="Barry K."/>
            <person name="Grigoriev I.V."/>
            <person name="Nowrousian M."/>
        </authorList>
    </citation>
    <scope>NUCLEOTIDE SEQUENCE [LARGE SCALE GENOMIC DNA]</scope>
    <source>
        <strain evidence="1 2">CBS 389.68</strain>
    </source>
</reference>
<dbReference type="InterPro" id="IPR009991">
    <property type="entry name" value="DCTN3"/>
</dbReference>
<evidence type="ECO:0000313" key="2">
    <source>
        <dbReference type="Proteomes" id="UP000298138"/>
    </source>
</evidence>
<gene>
    <name evidence="1" type="ORF">EX30DRAFT_337872</name>
</gene>
<dbReference type="AlphaFoldDB" id="A0A4V3SJW2"/>
<dbReference type="InParanoid" id="A0A4V3SJW2"/>
<evidence type="ECO:0008006" key="3">
    <source>
        <dbReference type="Google" id="ProtNLM"/>
    </source>
</evidence>
<dbReference type="GO" id="GO:0005869">
    <property type="term" value="C:dynactin complex"/>
    <property type="evidence" value="ECO:0007669"/>
    <property type="project" value="InterPro"/>
</dbReference>
<proteinExistence type="predicted"/>
<dbReference type="Pfam" id="PF07426">
    <property type="entry name" value="Dynactin_p22"/>
    <property type="match status" value="1"/>
</dbReference>
<dbReference type="Proteomes" id="UP000298138">
    <property type="component" value="Unassembled WGS sequence"/>
</dbReference>
<name>A0A4V3SJW2_9PEZI</name>
<dbReference type="GO" id="GO:0061640">
    <property type="term" value="P:cytoskeleton-dependent cytokinesis"/>
    <property type="evidence" value="ECO:0007669"/>
    <property type="project" value="InterPro"/>
</dbReference>
<dbReference type="OrthoDB" id="5403729at2759"/>
<keyword evidence="2" id="KW-1185">Reference proteome</keyword>
<accession>A0A4V3SJW2</accession>
<evidence type="ECO:0000313" key="1">
    <source>
        <dbReference type="EMBL" id="TGZ85525.1"/>
    </source>
</evidence>
<organism evidence="1 2">
    <name type="scientific">Ascodesmis nigricans</name>
    <dbReference type="NCBI Taxonomy" id="341454"/>
    <lineage>
        <taxon>Eukaryota</taxon>
        <taxon>Fungi</taxon>
        <taxon>Dikarya</taxon>
        <taxon>Ascomycota</taxon>
        <taxon>Pezizomycotina</taxon>
        <taxon>Pezizomycetes</taxon>
        <taxon>Pezizales</taxon>
        <taxon>Ascodesmidaceae</taxon>
        <taxon>Ascodesmis</taxon>
    </lineage>
</organism>
<sequence>MSVAAVQQPDSSTRDGVRSLEFRLRRIEYLLAGTCEDPAGELEALDSAGRDSLVIPRLAALDRKLAGIIKDSPAMQELLQLHNDYPELFKAPAPYANQSDTLEPPEKAAVVLASAPEYQAASSQLSSVMDSPLPDTATLTRLIDLFPRIRTAEQRQQSQTERLAGLRKRSAVLLEKWYLVGIEGVNDCFMEWDERTFAVEKVIQRRQRRRQEAEVLEA</sequence>
<protein>
    <recommendedName>
        <fullName evidence="3">Nuclear distribution protein RO10</fullName>
    </recommendedName>
</protein>
<dbReference type="EMBL" id="ML220112">
    <property type="protein sequence ID" value="TGZ85525.1"/>
    <property type="molecule type" value="Genomic_DNA"/>
</dbReference>